<dbReference type="InterPro" id="IPR001584">
    <property type="entry name" value="Integrase_cat-core"/>
</dbReference>
<dbReference type="Proteomes" id="UP000320475">
    <property type="component" value="Unassembled WGS sequence"/>
</dbReference>
<keyword evidence="12" id="KW-0460">Magnesium</keyword>
<evidence type="ECO:0000256" key="16">
    <source>
        <dbReference type="ARBA" id="ARBA00023113"/>
    </source>
</evidence>
<dbReference type="InterPro" id="IPR012337">
    <property type="entry name" value="RNaseH-like_sf"/>
</dbReference>
<dbReference type="GO" id="GO:0006508">
    <property type="term" value="P:proteolysis"/>
    <property type="evidence" value="ECO:0007669"/>
    <property type="project" value="UniProtKB-KW"/>
</dbReference>
<accession>A0A507CJT3</accession>
<comment type="caution">
    <text evidence="21">The sequence shown here is derived from an EMBL/GenBank/DDBJ whole genome shotgun (WGS) entry which is preliminary data.</text>
</comment>
<evidence type="ECO:0000256" key="12">
    <source>
        <dbReference type="ARBA" id="ARBA00022842"/>
    </source>
</evidence>
<evidence type="ECO:0000259" key="20">
    <source>
        <dbReference type="PROSITE" id="PS50994"/>
    </source>
</evidence>
<dbReference type="GO" id="GO:0015074">
    <property type="term" value="P:DNA integration"/>
    <property type="evidence" value="ECO:0007669"/>
    <property type="project" value="UniProtKB-KW"/>
</dbReference>
<proteinExistence type="predicted"/>
<evidence type="ECO:0000256" key="14">
    <source>
        <dbReference type="ARBA" id="ARBA00022918"/>
    </source>
</evidence>
<keyword evidence="5" id="KW-0548">Nucleotidyltransferase</keyword>
<dbReference type="GO" id="GO:0003887">
    <property type="term" value="F:DNA-directed DNA polymerase activity"/>
    <property type="evidence" value="ECO:0007669"/>
    <property type="project" value="UniProtKB-KW"/>
</dbReference>
<dbReference type="Gene3D" id="3.30.420.10">
    <property type="entry name" value="Ribonuclease H-like superfamily/Ribonuclease H"/>
    <property type="match status" value="1"/>
</dbReference>
<keyword evidence="15" id="KW-0808">Transferase</keyword>
<comment type="catalytic activity">
    <reaction evidence="18">
        <text>DNA(n) + a 2'-deoxyribonucleoside 5'-triphosphate = DNA(n+1) + diphosphate</text>
        <dbReference type="Rhea" id="RHEA:22508"/>
        <dbReference type="Rhea" id="RHEA-COMP:17339"/>
        <dbReference type="Rhea" id="RHEA-COMP:17340"/>
        <dbReference type="ChEBI" id="CHEBI:33019"/>
        <dbReference type="ChEBI" id="CHEBI:61560"/>
        <dbReference type="ChEBI" id="CHEBI:173112"/>
        <dbReference type="EC" id="2.7.7.49"/>
    </reaction>
</comment>
<evidence type="ECO:0000256" key="2">
    <source>
        <dbReference type="ARBA" id="ARBA00022578"/>
    </source>
</evidence>
<keyword evidence="13" id="KW-0229">DNA integration</keyword>
<dbReference type="AlphaFoldDB" id="A0A507CJT3"/>
<evidence type="ECO:0000256" key="1">
    <source>
        <dbReference type="ARBA" id="ARBA00002180"/>
    </source>
</evidence>
<keyword evidence="6" id="KW-0540">Nuclease</keyword>
<dbReference type="InterPro" id="IPR039537">
    <property type="entry name" value="Retrotran_Ty1/copia-like"/>
</dbReference>
<dbReference type="GO" id="GO:0005634">
    <property type="term" value="C:nucleus"/>
    <property type="evidence" value="ECO:0007669"/>
    <property type="project" value="UniProtKB-ARBA"/>
</dbReference>
<dbReference type="InterPro" id="IPR054722">
    <property type="entry name" value="PolX-like_BBD"/>
</dbReference>
<dbReference type="GO" id="GO:0008233">
    <property type="term" value="F:peptidase activity"/>
    <property type="evidence" value="ECO:0007669"/>
    <property type="project" value="UniProtKB-KW"/>
</dbReference>
<evidence type="ECO:0000256" key="9">
    <source>
        <dbReference type="ARBA" id="ARBA00022759"/>
    </source>
</evidence>
<keyword evidence="4" id="KW-0645">Protease</keyword>
<keyword evidence="17" id="KW-0233">DNA recombination</keyword>
<keyword evidence="2" id="KW-0815">Transposition</keyword>
<evidence type="ECO:0000256" key="3">
    <source>
        <dbReference type="ARBA" id="ARBA00022612"/>
    </source>
</evidence>
<keyword evidence="10" id="KW-0378">Hydrolase</keyword>
<feature type="domain" description="Integrase catalytic" evidence="20">
    <location>
        <begin position="167"/>
        <end position="251"/>
    </location>
</feature>
<evidence type="ECO:0000256" key="17">
    <source>
        <dbReference type="ARBA" id="ARBA00023172"/>
    </source>
</evidence>
<keyword evidence="8" id="KW-0547">Nucleotide-binding</keyword>
<dbReference type="OrthoDB" id="7691805at2759"/>
<evidence type="ECO:0000256" key="19">
    <source>
        <dbReference type="ARBA" id="ARBA00049244"/>
    </source>
</evidence>
<reference evidence="21 22" key="1">
    <citation type="journal article" date="2019" name="Sci. Rep.">
        <title>Comparative genomics of chytrid fungi reveal insights into the obligate biotrophic and pathogenic lifestyle of Synchytrium endobioticum.</title>
        <authorList>
            <person name="van de Vossenberg B.T.L.H."/>
            <person name="Warris S."/>
            <person name="Nguyen H.D.T."/>
            <person name="van Gent-Pelzer M.P.E."/>
            <person name="Joly D.L."/>
            <person name="van de Geest H.C."/>
            <person name="Bonants P.J.M."/>
            <person name="Smith D.S."/>
            <person name="Levesque C.A."/>
            <person name="van der Lee T.A.J."/>
        </authorList>
    </citation>
    <scope>NUCLEOTIDE SEQUENCE [LARGE SCALE GENOMIC DNA]</scope>
    <source>
        <strain evidence="21 22">LEV6574</strain>
    </source>
</reference>
<dbReference type="PANTHER" id="PTHR42648:SF11">
    <property type="entry name" value="TRANSPOSON TY4-P GAG-POL POLYPROTEIN"/>
    <property type="match status" value="1"/>
</dbReference>
<dbReference type="GO" id="GO:0003676">
    <property type="term" value="F:nucleic acid binding"/>
    <property type="evidence" value="ECO:0007669"/>
    <property type="project" value="InterPro"/>
</dbReference>
<evidence type="ECO:0000256" key="15">
    <source>
        <dbReference type="ARBA" id="ARBA00022932"/>
    </source>
</evidence>
<evidence type="ECO:0000256" key="11">
    <source>
        <dbReference type="ARBA" id="ARBA00022840"/>
    </source>
</evidence>
<dbReference type="GO" id="GO:0046872">
    <property type="term" value="F:metal ion binding"/>
    <property type="evidence" value="ECO:0007669"/>
    <property type="project" value="UniProtKB-KW"/>
</dbReference>
<evidence type="ECO:0000256" key="8">
    <source>
        <dbReference type="ARBA" id="ARBA00022741"/>
    </source>
</evidence>
<evidence type="ECO:0000256" key="18">
    <source>
        <dbReference type="ARBA" id="ARBA00048173"/>
    </source>
</evidence>
<protein>
    <recommendedName>
        <fullName evidence="20">Integrase catalytic domain-containing protein</fullName>
    </recommendedName>
</protein>
<dbReference type="GO" id="GO:0003964">
    <property type="term" value="F:RNA-directed DNA polymerase activity"/>
    <property type="evidence" value="ECO:0007669"/>
    <property type="project" value="UniProtKB-KW"/>
</dbReference>
<evidence type="ECO:0000256" key="13">
    <source>
        <dbReference type="ARBA" id="ARBA00022908"/>
    </source>
</evidence>
<keyword evidence="3" id="KW-1188">Viral release from host cell</keyword>
<evidence type="ECO:0000313" key="21">
    <source>
        <dbReference type="EMBL" id="TPX40012.1"/>
    </source>
</evidence>
<dbReference type="Pfam" id="PF22936">
    <property type="entry name" value="Pol_BBD"/>
    <property type="match status" value="1"/>
</dbReference>
<gene>
    <name evidence="21" type="ORF">SeLEV6574_g06857</name>
</gene>
<sequence length="251" mass="28574">MKPLQRPVTINGIGTSTLTATSHGTIEGTITTDSRNVRLRLQDVWYVPNLNRNLLSIQQLLKEKMSSITFTSVSMSMMPSRGGKTVRVEMKDQRYQMKIVPLFKEECLVAGSENNLHNRYGHVSYQRLNASRNVWKNTAEHISPYVLDDFSSRIEAKTKRDVFQKSQTSAKSSDEIIHSNVLVMATPSCGGKKYAVTFTDDYSKYAWIYPISQTSDASPTFKIYVEMMERQYDIMVSMLHSDNGTRHLPLT</sequence>
<dbReference type="PROSITE" id="PS50994">
    <property type="entry name" value="INTEGRASE"/>
    <property type="match status" value="1"/>
</dbReference>
<evidence type="ECO:0000256" key="10">
    <source>
        <dbReference type="ARBA" id="ARBA00022801"/>
    </source>
</evidence>
<dbReference type="GO" id="GO:0004519">
    <property type="term" value="F:endonuclease activity"/>
    <property type="evidence" value="ECO:0007669"/>
    <property type="project" value="UniProtKB-KW"/>
</dbReference>
<name>A0A507CJT3_9FUNG</name>
<comment type="function">
    <text evidence="1">The aspartyl protease (PR) mediates the proteolytic cleavages of the Gag and Gag-Pol polyproteins after assembly of the VLP.</text>
</comment>
<organism evidence="21 22">
    <name type="scientific">Synchytrium endobioticum</name>
    <dbReference type="NCBI Taxonomy" id="286115"/>
    <lineage>
        <taxon>Eukaryota</taxon>
        <taxon>Fungi</taxon>
        <taxon>Fungi incertae sedis</taxon>
        <taxon>Chytridiomycota</taxon>
        <taxon>Chytridiomycota incertae sedis</taxon>
        <taxon>Chytridiomycetes</taxon>
        <taxon>Synchytriales</taxon>
        <taxon>Synchytriaceae</taxon>
        <taxon>Synchytrium</taxon>
    </lineage>
</organism>
<evidence type="ECO:0000256" key="4">
    <source>
        <dbReference type="ARBA" id="ARBA00022670"/>
    </source>
</evidence>
<evidence type="ECO:0000256" key="6">
    <source>
        <dbReference type="ARBA" id="ARBA00022722"/>
    </source>
</evidence>
<keyword evidence="11" id="KW-0067">ATP-binding</keyword>
<dbReference type="PANTHER" id="PTHR42648">
    <property type="entry name" value="TRANSPOSASE, PUTATIVE-RELATED"/>
    <property type="match status" value="1"/>
</dbReference>
<dbReference type="GO" id="GO:0006310">
    <property type="term" value="P:DNA recombination"/>
    <property type="evidence" value="ECO:0007669"/>
    <property type="project" value="UniProtKB-KW"/>
</dbReference>
<dbReference type="EMBL" id="QEAM01000423">
    <property type="protein sequence ID" value="TPX40012.1"/>
    <property type="molecule type" value="Genomic_DNA"/>
</dbReference>
<dbReference type="SUPFAM" id="SSF53098">
    <property type="entry name" value="Ribonuclease H-like"/>
    <property type="match status" value="1"/>
</dbReference>
<keyword evidence="9" id="KW-0255">Endonuclease</keyword>
<evidence type="ECO:0000256" key="7">
    <source>
        <dbReference type="ARBA" id="ARBA00022723"/>
    </source>
</evidence>
<evidence type="ECO:0000313" key="22">
    <source>
        <dbReference type="Proteomes" id="UP000320475"/>
    </source>
</evidence>
<comment type="catalytic activity">
    <reaction evidence="19">
        <text>DNA(n) + a 2'-deoxyribonucleoside 5'-triphosphate = DNA(n+1) + diphosphate</text>
        <dbReference type="Rhea" id="RHEA:22508"/>
        <dbReference type="Rhea" id="RHEA-COMP:17339"/>
        <dbReference type="Rhea" id="RHEA-COMP:17340"/>
        <dbReference type="ChEBI" id="CHEBI:33019"/>
        <dbReference type="ChEBI" id="CHEBI:61560"/>
        <dbReference type="ChEBI" id="CHEBI:173112"/>
        <dbReference type="EC" id="2.7.7.7"/>
    </reaction>
</comment>
<dbReference type="GO" id="GO:0032196">
    <property type="term" value="P:transposition"/>
    <property type="evidence" value="ECO:0007669"/>
    <property type="project" value="UniProtKB-KW"/>
</dbReference>
<dbReference type="VEuPathDB" id="FungiDB:SeMB42_g06440"/>
<keyword evidence="7" id="KW-0479">Metal-binding</keyword>
<dbReference type="GO" id="GO:0005524">
    <property type="term" value="F:ATP binding"/>
    <property type="evidence" value="ECO:0007669"/>
    <property type="project" value="UniProtKB-KW"/>
</dbReference>
<keyword evidence="16" id="KW-0917">Virion maturation</keyword>
<dbReference type="InterPro" id="IPR036397">
    <property type="entry name" value="RNaseH_sf"/>
</dbReference>
<keyword evidence="14" id="KW-0695">RNA-directed DNA polymerase</keyword>
<evidence type="ECO:0000256" key="5">
    <source>
        <dbReference type="ARBA" id="ARBA00022695"/>
    </source>
</evidence>
<keyword evidence="15" id="KW-0239">DNA-directed DNA polymerase</keyword>